<dbReference type="PROSITE" id="PS00616">
    <property type="entry name" value="HIS_ACID_PHOSPHAT_1"/>
    <property type="match status" value="1"/>
</dbReference>
<organism evidence="9 10">
    <name type="scientific">Blomia tropicalis</name>
    <name type="common">Mite</name>
    <dbReference type="NCBI Taxonomy" id="40697"/>
    <lineage>
        <taxon>Eukaryota</taxon>
        <taxon>Metazoa</taxon>
        <taxon>Ecdysozoa</taxon>
        <taxon>Arthropoda</taxon>
        <taxon>Chelicerata</taxon>
        <taxon>Arachnida</taxon>
        <taxon>Acari</taxon>
        <taxon>Acariformes</taxon>
        <taxon>Sarcoptiformes</taxon>
        <taxon>Astigmata</taxon>
        <taxon>Glycyphagoidea</taxon>
        <taxon>Echimyopodidae</taxon>
        <taxon>Blomia</taxon>
    </lineage>
</organism>
<dbReference type="InterPro" id="IPR000560">
    <property type="entry name" value="His_Pase_clade-2"/>
</dbReference>
<comment type="caution">
    <text evidence="9">The sequence shown here is derived from an EMBL/GenBank/DDBJ whole genome shotgun (WGS) entry which is preliminary data.</text>
</comment>
<dbReference type="EMBL" id="JAPWDV010000003">
    <property type="protein sequence ID" value="KAJ6218260.1"/>
    <property type="molecule type" value="Genomic_DNA"/>
</dbReference>
<dbReference type="InterPro" id="IPR029033">
    <property type="entry name" value="His_PPase_superfam"/>
</dbReference>
<dbReference type="InterPro" id="IPR033379">
    <property type="entry name" value="Acid_Pase_AS"/>
</dbReference>
<protein>
    <recommendedName>
        <fullName evidence="3">acid phosphatase</fullName>
        <ecNumber evidence="3">3.1.3.2</ecNumber>
    </recommendedName>
</protein>
<dbReference type="CDD" id="cd07061">
    <property type="entry name" value="HP_HAP_like"/>
    <property type="match status" value="1"/>
</dbReference>
<sequence>MLSISNYVSFGLLFLFLQNVGANESPQLEAVFVVIRHGDRTPTSFYPNDPFRNESFWPEGVGELNQAGIQRMSQAGLLYRKTYSQFLNETKGWPIYVKSSIRKRTIDSVELFLKSFLENDKVNVSEMVKLDQKMLTTTYKCDKSNQAWLQFFSSKTVTDYINSKNEGIKYLEEKTGDKYLDQFPFILRNLEFLATTLEIERDEYHLNVPEWARNKSTIDLMSDLKKHAYLFDWQIPTVQRFRVGPLLGDITSIMWQIIHENGFANKQRFYLYSTHDVNQVVLLQSLGLYDQIGLWPTSYSSAIVFELYHQKEQYYVRTLYREIPLDSTLSDGHYVLRDTPLNITSCNDFSWTFDSTQTSESLCSHKRFQTLIAGKVPRDYDKECRTSSAEYTSVSWAVTFIVLLFTYLHQ</sequence>
<gene>
    <name evidence="9" type="ORF">RDWZM_009417</name>
</gene>
<dbReference type="SUPFAM" id="SSF53254">
    <property type="entry name" value="Phosphoglycerate mutase-like"/>
    <property type="match status" value="1"/>
</dbReference>
<proteinExistence type="inferred from homology"/>
<keyword evidence="10" id="KW-1185">Reference proteome</keyword>
<evidence type="ECO:0000256" key="5">
    <source>
        <dbReference type="ARBA" id="ARBA00022801"/>
    </source>
</evidence>
<comment type="similarity">
    <text evidence="2">Belongs to the histidine acid phosphatase family.</text>
</comment>
<keyword evidence="4 8" id="KW-0732">Signal</keyword>
<evidence type="ECO:0000313" key="10">
    <source>
        <dbReference type="Proteomes" id="UP001142055"/>
    </source>
</evidence>
<keyword evidence="7" id="KW-0325">Glycoprotein</keyword>
<feature type="chain" id="PRO_5040283298" description="acid phosphatase" evidence="8">
    <location>
        <begin position="23"/>
        <end position="410"/>
    </location>
</feature>
<dbReference type="Gene3D" id="3.40.50.1240">
    <property type="entry name" value="Phosphoglycerate mutase-like"/>
    <property type="match status" value="1"/>
</dbReference>
<dbReference type="GO" id="GO:0003993">
    <property type="term" value="F:acid phosphatase activity"/>
    <property type="evidence" value="ECO:0007669"/>
    <property type="project" value="UniProtKB-EC"/>
</dbReference>
<dbReference type="InterPro" id="IPR050645">
    <property type="entry name" value="Histidine_acid_phosphatase"/>
</dbReference>
<dbReference type="PANTHER" id="PTHR11567">
    <property type="entry name" value="ACID PHOSPHATASE-RELATED"/>
    <property type="match status" value="1"/>
</dbReference>
<dbReference type="Pfam" id="PF00328">
    <property type="entry name" value="His_Phos_2"/>
    <property type="match status" value="1"/>
</dbReference>
<evidence type="ECO:0000256" key="8">
    <source>
        <dbReference type="SAM" id="SignalP"/>
    </source>
</evidence>
<dbReference type="PANTHER" id="PTHR11567:SF211">
    <property type="entry name" value="PROSTATIC ACID PHOSPHATASE"/>
    <property type="match status" value="1"/>
</dbReference>
<feature type="signal peptide" evidence="8">
    <location>
        <begin position="1"/>
        <end position="22"/>
    </location>
</feature>
<dbReference type="OrthoDB" id="258392at2759"/>
<evidence type="ECO:0000256" key="1">
    <source>
        <dbReference type="ARBA" id="ARBA00000032"/>
    </source>
</evidence>
<dbReference type="OMA" id="NTKHARE"/>
<comment type="catalytic activity">
    <reaction evidence="1">
        <text>a phosphate monoester + H2O = an alcohol + phosphate</text>
        <dbReference type="Rhea" id="RHEA:15017"/>
        <dbReference type="ChEBI" id="CHEBI:15377"/>
        <dbReference type="ChEBI" id="CHEBI:30879"/>
        <dbReference type="ChEBI" id="CHEBI:43474"/>
        <dbReference type="ChEBI" id="CHEBI:67140"/>
        <dbReference type="EC" id="3.1.3.2"/>
    </reaction>
</comment>
<evidence type="ECO:0000256" key="2">
    <source>
        <dbReference type="ARBA" id="ARBA00005375"/>
    </source>
</evidence>
<name>A0A9Q0RLA7_BLOTA</name>
<evidence type="ECO:0000256" key="3">
    <source>
        <dbReference type="ARBA" id="ARBA00012646"/>
    </source>
</evidence>
<evidence type="ECO:0000313" key="9">
    <source>
        <dbReference type="EMBL" id="KAJ6218260.1"/>
    </source>
</evidence>
<dbReference type="EC" id="3.1.3.2" evidence="3"/>
<keyword evidence="6" id="KW-1015">Disulfide bond</keyword>
<accession>A0A9Q0RLA7</accession>
<dbReference type="AlphaFoldDB" id="A0A9Q0RLA7"/>
<reference evidence="9" key="1">
    <citation type="submission" date="2022-12" db="EMBL/GenBank/DDBJ databases">
        <title>Genome assemblies of Blomia tropicalis.</title>
        <authorList>
            <person name="Cui Y."/>
        </authorList>
    </citation>
    <scope>NUCLEOTIDE SEQUENCE</scope>
    <source>
        <tissue evidence="9">Adult mites</tissue>
    </source>
</reference>
<evidence type="ECO:0000256" key="4">
    <source>
        <dbReference type="ARBA" id="ARBA00022729"/>
    </source>
</evidence>
<evidence type="ECO:0000256" key="6">
    <source>
        <dbReference type="ARBA" id="ARBA00023157"/>
    </source>
</evidence>
<keyword evidence="5" id="KW-0378">Hydrolase</keyword>
<dbReference type="Proteomes" id="UP001142055">
    <property type="component" value="Chromosome 3"/>
</dbReference>
<evidence type="ECO:0000256" key="7">
    <source>
        <dbReference type="ARBA" id="ARBA00023180"/>
    </source>
</evidence>